<dbReference type="RefSeq" id="WP_324276489.1">
    <property type="nucleotide sequence ID" value="NZ_CP141261.1"/>
</dbReference>
<sequence>MPIMMGMGGAGDRRRRLLAMVIVFAMVLAVGATLLSLVLS</sequence>
<reference evidence="2 3" key="1">
    <citation type="submission" date="2023-12" db="EMBL/GenBank/DDBJ databases">
        <title>Blastococcus brunescens sp. nov., an actonobacterium isolated from sandstone collected in sahara desert.</title>
        <authorList>
            <person name="Gtari M."/>
            <person name="Ghodhbane F."/>
        </authorList>
    </citation>
    <scope>NUCLEOTIDE SEQUENCE [LARGE SCALE GENOMIC DNA]</scope>
    <source>
        <strain evidence="2 3">BMG 8361</strain>
    </source>
</reference>
<keyword evidence="1" id="KW-0472">Membrane</keyword>
<feature type="transmembrane region" description="Helical" evidence="1">
    <location>
        <begin position="17"/>
        <end position="39"/>
    </location>
</feature>
<accession>A0ABZ1B2Y5</accession>
<dbReference type="EMBL" id="CP141261">
    <property type="protein sequence ID" value="WRL65165.1"/>
    <property type="molecule type" value="Genomic_DNA"/>
</dbReference>
<gene>
    <name evidence="2" type="ORF">U6N30_05675</name>
</gene>
<evidence type="ECO:0000313" key="2">
    <source>
        <dbReference type="EMBL" id="WRL65165.1"/>
    </source>
</evidence>
<keyword evidence="1" id="KW-0812">Transmembrane</keyword>
<keyword evidence="1" id="KW-1133">Transmembrane helix</keyword>
<protein>
    <submittedName>
        <fullName evidence="2">Uncharacterized protein</fullName>
    </submittedName>
</protein>
<name>A0ABZ1B2Y5_9ACTN</name>
<proteinExistence type="predicted"/>
<dbReference type="Proteomes" id="UP001324287">
    <property type="component" value="Chromosome"/>
</dbReference>
<evidence type="ECO:0000313" key="3">
    <source>
        <dbReference type="Proteomes" id="UP001324287"/>
    </source>
</evidence>
<keyword evidence="3" id="KW-1185">Reference proteome</keyword>
<organism evidence="2 3">
    <name type="scientific">Blastococcus brunescens</name>
    <dbReference type="NCBI Taxonomy" id="1564165"/>
    <lineage>
        <taxon>Bacteria</taxon>
        <taxon>Bacillati</taxon>
        <taxon>Actinomycetota</taxon>
        <taxon>Actinomycetes</taxon>
        <taxon>Geodermatophilales</taxon>
        <taxon>Geodermatophilaceae</taxon>
        <taxon>Blastococcus</taxon>
    </lineage>
</organism>
<evidence type="ECO:0000256" key="1">
    <source>
        <dbReference type="SAM" id="Phobius"/>
    </source>
</evidence>